<feature type="domain" description="Methyltransferase type 11" evidence="1">
    <location>
        <begin position="48"/>
        <end position="140"/>
    </location>
</feature>
<comment type="caution">
    <text evidence="2">The sequence shown here is derived from an EMBL/GenBank/DDBJ whole genome shotgun (WGS) entry which is preliminary data.</text>
</comment>
<dbReference type="CDD" id="cd02440">
    <property type="entry name" value="AdoMet_MTases"/>
    <property type="match status" value="1"/>
</dbReference>
<keyword evidence="2" id="KW-0489">Methyltransferase</keyword>
<accession>A0ABV0BJP4</accession>
<dbReference type="Proteomes" id="UP001418637">
    <property type="component" value="Unassembled WGS sequence"/>
</dbReference>
<proteinExistence type="predicted"/>
<dbReference type="GO" id="GO:0008168">
    <property type="term" value="F:methyltransferase activity"/>
    <property type="evidence" value="ECO:0007669"/>
    <property type="project" value="UniProtKB-KW"/>
</dbReference>
<dbReference type="PANTHER" id="PTHR43861">
    <property type="entry name" value="TRANS-ACONITATE 2-METHYLTRANSFERASE-RELATED"/>
    <property type="match status" value="1"/>
</dbReference>
<reference evidence="2 3" key="1">
    <citation type="submission" date="2024-04" db="EMBL/GenBank/DDBJ databases">
        <title>A novel species isolated from cricket.</title>
        <authorList>
            <person name="Wang H.-C."/>
        </authorList>
    </citation>
    <scope>NUCLEOTIDE SEQUENCE [LARGE SCALE GENOMIC DNA]</scope>
    <source>
        <strain evidence="2 3">WL0021</strain>
    </source>
</reference>
<keyword evidence="2" id="KW-0808">Transferase</keyword>
<dbReference type="SUPFAM" id="SSF53335">
    <property type="entry name" value="S-adenosyl-L-methionine-dependent methyltransferases"/>
    <property type="match status" value="1"/>
</dbReference>
<sequence>MTQNIYDDEVFFKNYADLPRSKYGHDGAPEWPVMLSLLPELQGKRVADLGCGYGWFCRYARDMGSSQILGLDVSQKMLEKAHQMGADGITYSRQDLETLLLPENSYDLVYSSLTLHYLENLQGVLKTILASLVSGGYFIFSAEHPIFTAPSSPDWTIDNSGRKSWPVNDYQLEGQRVSNWMAEGVIKQHRTLGTYIDLLVSAGFMVKRLVEWGPSAEQIATLPALDEEKERPMIFLMSCQKHDRY</sequence>
<dbReference type="Pfam" id="PF08241">
    <property type="entry name" value="Methyltransf_11"/>
    <property type="match status" value="1"/>
</dbReference>
<dbReference type="RefSeq" id="WP_346337250.1">
    <property type="nucleotide sequence ID" value="NZ_JBBYXI010000003.1"/>
</dbReference>
<evidence type="ECO:0000259" key="1">
    <source>
        <dbReference type="Pfam" id="PF08241"/>
    </source>
</evidence>
<organism evidence="2 3">
    <name type="scientific">Hohaiivirga grylli</name>
    <dbReference type="NCBI Taxonomy" id="3133970"/>
    <lineage>
        <taxon>Bacteria</taxon>
        <taxon>Pseudomonadati</taxon>
        <taxon>Pseudomonadota</taxon>
        <taxon>Alphaproteobacteria</taxon>
        <taxon>Hyphomicrobiales</taxon>
        <taxon>Methylobacteriaceae</taxon>
        <taxon>Hohaiivirga</taxon>
    </lineage>
</organism>
<evidence type="ECO:0000313" key="3">
    <source>
        <dbReference type="Proteomes" id="UP001418637"/>
    </source>
</evidence>
<evidence type="ECO:0000313" key="2">
    <source>
        <dbReference type="EMBL" id="MEN3931212.1"/>
    </source>
</evidence>
<dbReference type="PANTHER" id="PTHR43861:SF1">
    <property type="entry name" value="TRANS-ACONITATE 2-METHYLTRANSFERASE"/>
    <property type="match status" value="1"/>
</dbReference>
<dbReference type="Gene3D" id="3.40.50.150">
    <property type="entry name" value="Vaccinia Virus protein VP39"/>
    <property type="match status" value="1"/>
</dbReference>
<dbReference type="InterPro" id="IPR029063">
    <property type="entry name" value="SAM-dependent_MTases_sf"/>
</dbReference>
<dbReference type="InterPro" id="IPR013216">
    <property type="entry name" value="Methyltransf_11"/>
</dbReference>
<name>A0ABV0BJP4_9HYPH</name>
<dbReference type="EMBL" id="JBBYXI010000003">
    <property type="protein sequence ID" value="MEN3931212.1"/>
    <property type="molecule type" value="Genomic_DNA"/>
</dbReference>
<dbReference type="GO" id="GO:0032259">
    <property type="term" value="P:methylation"/>
    <property type="evidence" value="ECO:0007669"/>
    <property type="project" value="UniProtKB-KW"/>
</dbReference>
<protein>
    <submittedName>
        <fullName evidence="2">Methyltransferase domain-containing protein</fullName>
    </submittedName>
</protein>
<gene>
    <name evidence="2" type="ORF">WJT86_09100</name>
</gene>
<keyword evidence="3" id="KW-1185">Reference proteome</keyword>